<protein>
    <submittedName>
        <fullName evidence="1">Uncharacterized protein</fullName>
    </submittedName>
</protein>
<organism evidence="1 2">
    <name type="scientific">Gossypium davidsonii</name>
    <name type="common">Davidson's cotton</name>
    <name type="synonym">Gossypium klotzschianum subsp. davidsonii</name>
    <dbReference type="NCBI Taxonomy" id="34287"/>
    <lineage>
        <taxon>Eukaryota</taxon>
        <taxon>Viridiplantae</taxon>
        <taxon>Streptophyta</taxon>
        <taxon>Embryophyta</taxon>
        <taxon>Tracheophyta</taxon>
        <taxon>Spermatophyta</taxon>
        <taxon>Magnoliopsida</taxon>
        <taxon>eudicotyledons</taxon>
        <taxon>Gunneridae</taxon>
        <taxon>Pentapetalae</taxon>
        <taxon>rosids</taxon>
        <taxon>malvids</taxon>
        <taxon>Malvales</taxon>
        <taxon>Malvaceae</taxon>
        <taxon>Malvoideae</taxon>
        <taxon>Gossypium</taxon>
    </lineage>
</organism>
<keyword evidence="2" id="KW-1185">Reference proteome</keyword>
<dbReference type="AlphaFoldDB" id="A0A7J8S8P9"/>
<sequence>MAYQNNSFFMQFFAVSLVVLSHSGRSLIM</sequence>
<dbReference type="EMBL" id="JABFAC010000009">
    <property type="protein sequence ID" value="MBA0622263.1"/>
    <property type="molecule type" value="Genomic_DNA"/>
</dbReference>
<evidence type="ECO:0000313" key="1">
    <source>
        <dbReference type="EMBL" id="MBA0622263.1"/>
    </source>
</evidence>
<proteinExistence type="predicted"/>
<dbReference type="Proteomes" id="UP000593561">
    <property type="component" value="Unassembled WGS sequence"/>
</dbReference>
<evidence type="ECO:0000313" key="2">
    <source>
        <dbReference type="Proteomes" id="UP000593561"/>
    </source>
</evidence>
<comment type="caution">
    <text evidence="1">The sequence shown here is derived from an EMBL/GenBank/DDBJ whole genome shotgun (WGS) entry which is preliminary data.</text>
</comment>
<accession>A0A7J8S8P9</accession>
<reference evidence="1 2" key="1">
    <citation type="journal article" date="2019" name="Genome Biol. Evol.">
        <title>Insights into the evolution of the New World diploid cottons (Gossypium, subgenus Houzingenia) based on genome sequencing.</title>
        <authorList>
            <person name="Grover C.E."/>
            <person name="Arick M.A. 2nd"/>
            <person name="Thrash A."/>
            <person name="Conover J.L."/>
            <person name="Sanders W.S."/>
            <person name="Peterson D.G."/>
            <person name="Frelichowski J.E."/>
            <person name="Scheffler J.A."/>
            <person name="Scheffler B.E."/>
            <person name="Wendel J.F."/>
        </authorList>
    </citation>
    <scope>NUCLEOTIDE SEQUENCE [LARGE SCALE GENOMIC DNA]</scope>
    <source>
        <strain evidence="1">27</strain>
        <tissue evidence="1">Leaf</tissue>
    </source>
</reference>
<name>A0A7J8S8P9_GOSDV</name>
<gene>
    <name evidence="1" type="ORF">Godav_007822</name>
</gene>